<name>A0ABT8F5U3_9BACT</name>
<evidence type="ECO:0000313" key="2">
    <source>
        <dbReference type="Proteomes" id="UP001168552"/>
    </source>
</evidence>
<evidence type="ECO:0000313" key="1">
    <source>
        <dbReference type="EMBL" id="MDN4165596.1"/>
    </source>
</evidence>
<dbReference type="Proteomes" id="UP001168552">
    <property type="component" value="Unassembled WGS sequence"/>
</dbReference>
<gene>
    <name evidence="1" type="ORF">QWY31_08790</name>
</gene>
<proteinExistence type="predicted"/>
<organism evidence="1 2">
    <name type="scientific">Shiella aurantiaca</name>
    <dbReference type="NCBI Taxonomy" id="3058365"/>
    <lineage>
        <taxon>Bacteria</taxon>
        <taxon>Pseudomonadati</taxon>
        <taxon>Bacteroidota</taxon>
        <taxon>Cytophagia</taxon>
        <taxon>Cytophagales</taxon>
        <taxon>Shiellaceae</taxon>
        <taxon>Shiella</taxon>
    </lineage>
</organism>
<dbReference type="EMBL" id="JAUHJS010000004">
    <property type="protein sequence ID" value="MDN4165596.1"/>
    <property type="molecule type" value="Genomic_DNA"/>
</dbReference>
<reference evidence="1" key="1">
    <citation type="submission" date="2023-06" db="EMBL/GenBank/DDBJ databases">
        <title>Cytophagales bacterium Strain LB-30, isolated from soil.</title>
        <authorList>
            <person name="Liu B."/>
        </authorList>
    </citation>
    <scope>NUCLEOTIDE SEQUENCE</scope>
    <source>
        <strain evidence="1">LB-30</strain>
    </source>
</reference>
<keyword evidence="2" id="KW-1185">Reference proteome</keyword>
<sequence length="252" mass="28837">MNETFSKLDAVVEISLISKNFTEKLRVSLLVDNEDLDIITSSNVLFSLKSKAEINKEGCLSISYDFPIRVKHFDMVLKATQLYFLKNDSSIGPLELEIYSLFGIKIINNSKLFILDKLIQHPKVTKVKFVDGELYSLSNILKYLAEQNQIYMNLKALGYNEKTVVKLLNIDNFDIIKDVFQAISEADLTENAISLEAINPAYESLSIDALSRKIGYIKAIRLAKHFFKSRKKMDSIQQNENMLLQSYITQMN</sequence>
<dbReference type="RefSeq" id="WP_320004127.1">
    <property type="nucleotide sequence ID" value="NZ_JAUHJS010000004.1"/>
</dbReference>
<protein>
    <submittedName>
        <fullName evidence="1">Uncharacterized protein</fullName>
    </submittedName>
</protein>
<accession>A0ABT8F5U3</accession>
<comment type="caution">
    <text evidence="1">The sequence shown here is derived from an EMBL/GenBank/DDBJ whole genome shotgun (WGS) entry which is preliminary data.</text>
</comment>